<dbReference type="Pfam" id="PF01637">
    <property type="entry name" value="ATPase_2"/>
    <property type="match status" value="1"/>
</dbReference>
<dbReference type="AlphaFoldDB" id="A0A161I075"/>
<dbReference type="GO" id="GO:0005524">
    <property type="term" value="F:ATP binding"/>
    <property type="evidence" value="ECO:0007669"/>
    <property type="project" value="InterPro"/>
</dbReference>
<dbReference type="STRING" id="1300344.I598_2885"/>
<organism evidence="2 3">
    <name type="scientific">Isoptericola dokdonensis DS-3</name>
    <dbReference type="NCBI Taxonomy" id="1300344"/>
    <lineage>
        <taxon>Bacteria</taxon>
        <taxon>Bacillati</taxon>
        <taxon>Actinomycetota</taxon>
        <taxon>Actinomycetes</taxon>
        <taxon>Micrococcales</taxon>
        <taxon>Promicromonosporaceae</taxon>
        <taxon>Isoptericola</taxon>
    </lineage>
</organism>
<reference evidence="2 3" key="1">
    <citation type="submission" date="2016-01" db="EMBL/GenBank/DDBJ databases">
        <title>Complete genome sequence of a soil Actinobacterium, Isoptericola dokdonensis DS-3.</title>
        <authorList>
            <person name="Kwon S.-K."/>
            <person name="Kim J.F."/>
        </authorList>
    </citation>
    <scope>NUCLEOTIDE SEQUENCE [LARGE SCALE GENOMIC DNA]</scope>
    <source>
        <strain evidence="2 3">DS-3</strain>
    </source>
</reference>
<dbReference type="InterPro" id="IPR011579">
    <property type="entry name" value="ATPase_dom"/>
</dbReference>
<dbReference type="OrthoDB" id="9813134at2"/>
<sequence length="502" mass="56023">MPTLARPTDLFDRTDEWEDLSDLVSADRPGLRVAVVTGRRRHGKSYLLRRLARAAGGLYHQARELDRTTALREFAADVADHLDLDPDALRFDDWETAFRTALGLRRGRSRGAAVGTPLLVVDELPYLLTHSPEIPSVLQLLYDEAQDALDRPGTTLVLCGSALSVMRELLTGARPLRGRAQLELTLRPFDYRTSRDYWGITDPLVAFHVDAILGGTPGYRQLVTAPPPTTIDGLEDWLARQVLSPASALFNEKSFLLREDPRNLDKTVYHSVLQAVADGNHSPASIGTAVGRDYNTLKHPLGVLETTGFLNRVDDVLTRRRPLYYLADPVVRFAQVVVDPHRTMLEERDTHGAWRAATNAYSSQVLGPHLEHLARVWTARFSGDRWGAPLGQVGPAVVNDARARRQHEIDVVALERGRRPYDVKARVVVLGEAKSTNRRRTAADLRRLEHLRDALDASGRDSVGAHFALFSRSGFDDKLVDEASRRDDVHLVSLDDLYTSSR</sequence>
<protein>
    <submittedName>
        <fullName evidence="2">Archaeal ATPase</fullName>
    </submittedName>
</protein>
<dbReference type="PANTHER" id="PTHR34704">
    <property type="entry name" value="ATPASE"/>
    <property type="match status" value="1"/>
</dbReference>
<dbReference type="PATRIC" id="fig|1300344.3.peg.2902"/>
<dbReference type="KEGG" id="ido:I598_2885"/>
<dbReference type="PANTHER" id="PTHR34704:SF1">
    <property type="entry name" value="ATPASE"/>
    <property type="match status" value="1"/>
</dbReference>
<dbReference type="InterPro" id="IPR027417">
    <property type="entry name" value="P-loop_NTPase"/>
</dbReference>
<feature type="domain" description="ATPase" evidence="1">
    <location>
        <begin position="11"/>
        <end position="195"/>
    </location>
</feature>
<evidence type="ECO:0000259" key="1">
    <source>
        <dbReference type="Pfam" id="PF01637"/>
    </source>
</evidence>
<proteinExistence type="predicted"/>
<dbReference type="InterPro" id="IPR036390">
    <property type="entry name" value="WH_DNA-bd_sf"/>
</dbReference>
<evidence type="ECO:0000313" key="2">
    <source>
        <dbReference type="EMBL" id="ANC32403.1"/>
    </source>
</evidence>
<dbReference type="EMBL" id="CP014209">
    <property type="protein sequence ID" value="ANC32403.1"/>
    <property type="molecule type" value="Genomic_DNA"/>
</dbReference>
<accession>A0A161I075</accession>
<name>A0A161I075_9MICO</name>
<dbReference type="RefSeq" id="WP_083973343.1">
    <property type="nucleotide sequence ID" value="NZ_CP014209.1"/>
</dbReference>
<dbReference type="Gene3D" id="3.40.50.300">
    <property type="entry name" value="P-loop containing nucleotide triphosphate hydrolases"/>
    <property type="match status" value="1"/>
</dbReference>
<keyword evidence="3" id="KW-1185">Reference proteome</keyword>
<gene>
    <name evidence="2" type="ORF">I598_2885</name>
</gene>
<dbReference type="SUPFAM" id="SSF52540">
    <property type="entry name" value="P-loop containing nucleoside triphosphate hydrolases"/>
    <property type="match status" value="1"/>
</dbReference>
<dbReference type="SUPFAM" id="SSF46785">
    <property type="entry name" value="Winged helix' DNA-binding domain"/>
    <property type="match status" value="1"/>
</dbReference>
<evidence type="ECO:0000313" key="3">
    <source>
        <dbReference type="Proteomes" id="UP000076794"/>
    </source>
</evidence>
<dbReference type="Proteomes" id="UP000076794">
    <property type="component" value="Chromosome"/>
</dbReference>